<dbReference type="InterPro" id="IPR014710">
    <property type="entry name" value="RmlC-like_jellyroll"/>
</dbReference>
<dbReference type="InterPro" id="IPR009057">
    <property type="entry name" value="Homeodomain-like_sf"/>
</dbReference>
<keyword evidence="2" id="KW-0238">DNA-binding</keyword>
<protein>
    <submittedName>
        <fullName evidence="5">AraC family transcriptional regulator</fullName>
    </submittedName>
</protein>
<dbReference type="Gene3D" id="2.60.120.10">
    <property type="entry name" value="Jelly Rolls"/>
    <property type="match status" value="1"/>
</dbReference>
<sequence>MSSTGYFTASSPMNVEFLNVKDEPFRWHNSIEVVIVLEGSIHIAIADEQRTLGADAIEIFNINQVHRLWQTDENNVVLQINIDAEFAKAYFPDLSYVWFAHEFSPGACLGIERVEGVIKSICTLITPIVATREMPFLTLKNTAEQLLDLLIMNFDAKRMFEGNPTKLQRIGRIYDYLFNNRGFINKVSLNDIAKHTEEYLNLDYLSSQFKLLIGDTLQNLLHYLRIEHAIKQLLTTDQSLLVISIESGFSSPRYFYQRFNKIFPEGPKAFREQHQKKQKMKEHCREIIDPALVLTSHRGLFEIPETVNSELNKRIHIDIFGPNEQYSTSLYLIKVSELVKGDSQAYLKMILQVNTLSPNNVFGFEETLDTANRDDFQVLTWMLNQFRENDISPVFIIGTSSNAISEQITTIQGLLQNYTLSYGAEHMKGWRIELQ</sequence>
<dbReference type="Gene3D" id="1.10.10.60">
    <property type="entry name" value="Homeodomain-like"/>
    <property type="match status" value="1"/>
</dbReference>
<name>A0A117I1B5_PAEAM</name>
<keyword evidence="3" id="KW-0804">Transcription</keyword>
<evidence type="ECO:0000256" key="1">
    <source>
        <dbReference type="ARBA" id="ARBA00023015"/>
    </source>
</evidence>
<dbReference type="AlphaFoldDB" id="A0A117I1B5"/>
<dbReference type="SUPFAM" id="SSF46689">
    <property type="entry name" value="Homeodomain-like"/>
    <property type="match status" value="1"/>
</dbReference>
<dbReference type="PANTHER" id="PTHR43280:SF34">
    <property type="entry name" value="ARAC-FAMILY TRANSCRIPTIONAL REGULATOR"/>
    <property type="match status" value="1"/>
</dbReference>
<gene>
    <name evidence="5" type="ORF">PAHA3_1961</name>
</gene>
<dbReference type="SMART" id="SM00342">
    <property type="entry name" value="HTH_ARAC"/>
    <property type="match status" value="1"/>
</dbReference>
<evidence type="ECO:0000313" key="5">
    <source>
        <dbReference type="EMBL" id="GAS81887.1"/>
    </source>
</evidence>
<proteinExistence type="predicted"/>
<dbReference type="Pfam" id="PF12833">
    <property type="entry name" value="HTH_18"/>
    <property type="match status" value="1"/>
</dbReference>
<organism evidence="5 6">
    <name type="scientific">Paenibacillus amylolyticus</name>
    <dbReference type="NCBI Taxonomy" id="1451"/>
    <lineage>
        <taxon>Bacteria</taxon>
        <taxon>Bacillati</taxon>
        <taxon>Bacillota</taxon>
        <taxon>Bacilli</taxon>
        <taxon>Bacillales</taxon>
        <taxon>Paenibacillaceae</taxon>
        <taxon>Paenibacillus</taxon>
    </lineage>
</organism>
<dbReference type="InterPro" id="IPR018060">
    <property type="entry name" value="HTH_AraC"/>
</dbReference>
<evidence type="ECO:0000313" key="6">
    <source>
        <dbReference type="Proteomes" id="UP000069697"/>
    </source>
</evidence>
<dbReference type="PANTHER" id="PTHR43280">
    <property type="entry name" value="ARAC-FAMILY TRANSCRIPTIONAL REGULATOR"/>
    <property type="match status" value="1"/>
</dbReference>
<dbReference type="Proteomes" id="UP000069697">
    <property type="component" value="Unassembled WGS sequence"/>
</dbReference>
<dbReference type="InterPro" id="IPR011051">
    <property type="entry name" value="RmlC_Cupin_sf"/>
</dbReference>
<keyword evidence="1" id="KW-0805">Transcription regulation</keyword>
<comment type="caution">
    <text evidence="5">The sequence shown here is derived from an EMBL/GenBank/DDBJ whole genome shotgun (WGS) entry which is preliminary data.</text>
</comment>
<reference evidence="5 6" key="1">
    <citation type="journal article" date="2016" name="Genome Announc.">
        <title>Draft Genome Sequence of Paenibacillus amylolyticus Heshi-A3, Isolated from Fermented Rice Bran in a Japanese Fermented Seafood Dish.</title>
        <authorList>
            <person name="Akuzawa S."/>
            <person name="Nagaoka J."/>
            <person name="Kanekatsu M."/>
            <person name="Kubota E."/>
            <person name="Ohtake R."/>
            <person name="Suzuki T."/>
            <person name="Kanesaki Y."/>
        </authorList>
    </citation>
    <scope>NUCLEOTIDE SEQUENCE [LARGE SCALE GENOMIC DNA]</scope>
    <source>
        <strain evidence="5 6">Heshi-A3</strain>
    </source>
</reference>
<dbReference type="PROSITE" id="PS01124">
    <property type="entry name" value="HTH_ARAC_FAMILY_2"/>
    <property type="match status" value="1"/>
</dbReference>
<dbReference type="RefSeq" id="WP_062834525.1">
    <property type="nucleotide sequence ID" value="NZ_BCNV01000001.1"/>
</dbReference>
<dbReference type="SUPFAM" id="SSF51182">
    <property type="entry name" value="RmlC-like cupins"/>
    <property type="match status" value="1"/>
</dbReference>
<evidence type="ECO:0000256" key="2">
    <source>
        <dbReference type="ARBA" id="ARBA00023125"/>
    </source>
</evidence>
<dbReference type="GO" id="GO:0003700">
    <property type="term" value="F:DNA-binding transcription factor activity"/>
    <property type="evidence" value="ECO:0007669"/>
    <property type="project" value="InterPro"/>
</dbReference>
<evidence type="ECO:0000256" key="3">
    <source>
        <dbReference type="ARBA" id="ARBA00023163"/>
    </source>
</evidence>
<evidence type="ECO:0000259" key="4">
    <source>
        <dbReference type="PROSITE" id="PS01124"/>
    </source>
</evidence>
<reference evidence="6" key="2">
    <citation type="submission" date="2016-01" db="EMBL/GenBank/DDBJ databases">
        <title>Draft Genome Sequence of Paenibacillus amylolyticus Heshi-A3 that Was Isolated from Fermented Rice Bran with Aging Salted Mackerel, Which Was Named Heshiko as Traditional Fermented Seafood in Japan.</title>
        <authorList>
            <person name="Akuzawa S."/>
            <person name="Nakagawa J."/>
            <person name="Kanekatsu T."/>
            <person name="Kubota E."/>
            <person name="Ohtake R."/>
            <person name="Suzuki T."/>
            <person name="Kanesaki Y."/>
        </authorList>
    </citation>
    <scope>NUCLEOTIDE SEQUENCE [LARGE SCALE GENOMIC DNA]</scope>
    <source>
        <strain evidence="6">Heshi-A3</strain>
    </source>
</reference>
<dbReference type="EMBL" id="BCNV01000001">
    <property type="protein sequence ID" value="GAS81887.1"/>
    <property type="molecule type" value="Genomic_DNA"/>
</dbReference>
<feature type="domain" description="HTH araC/xylS-type" evidence="4">
    <location>
        <begin position="204"/>
        <end position="273"/>
    </location>
</feature>
<accession>A0A117I1B5</accession>
<dbReference type="GO" id="GO:0043565">
    <property type="term" value="F:sequence-specific DNA binding"/>
    <property type="evidence" value="ECO:0007669"/>
    <property type="project" value="InterPro"/>
</dbReference>